<dbReference type="Proteomes" id="UP001595892">
    <property type="component" value="Unassembled WGS sequence"/>
</dbReference>
<protein>
    <submittedName>
        <fullName evidence="2">Type II secretion system protein GspL</fullName>
    </submittedName>
</protein>
<dbReference type="RefSeq" id="WP_377004843.1">
    <property type="nucleotide sequence ID" value="NZ_JBHSGG010000031.1"/>
</dbReference>
<dbReference type="Pfam" id="PF05134">
    <property type="entry name" value="T2SSL"/>
    <property type="match status" value="1"/>
</dbReference>
<evidence type="ECO:0000259" key="1">
    <source>
        <dbReference type="Pfam" id="PF05134"/>
    </source>
</evidence>
<dbReference type="InterPro" id="IPR024230">
    <property type="entry name" value="GspL_cyto_dom"/>
</dbReference>
<accession>A0ABV9NNS6</accession>
<dbReference type="Gene3D" id="3.30.420.380">
    <property type="match status" value="1"/>
</dbReference>
<dbReference type="InterPro" id="IPR043129">
    <property type="entry name" value="ATPase_NBD"/>
</dbReference>
<name>A0ABV9NNS6_9GAMM</name>
<keyword evidence="3" id="KW-1185">Reference proteome</keyword>
<gene>
    <name evidence="2" type="primary">gspL</name>
    <name evidence="2" type="ORF">ACFO3Q_11420</name>
</gene>
<proteinExistence type="predicted"/>
<reference evidence="3" key="1">
    <citation type="journal article" date="2019" name="Int. J. Syst. Evol. Microbiol.">
        <title>The Global Catalogue of Microorganisms (GCM) 10K type strain sequencing project: providing services to taxonomists for standard genome sequencing and annotation.</title>
        <authorList>
            <consortium name="The Broad Institute Genomics Platform"/>
            <consortium name="The Broad Institute Genome Sequencing Center for Infectious Disease"/>
            <person name="Wu L."/>
            <person name="Ma J."/>
        </authorList>
    </citation>
    <scope>NUCLEOTIDE SEQUENCE [LARGE SCALE GENOMIC DNA]</scope>
    <source>
        <strain evidence="3">CGMCC 1.13574</strain>
    </source>
</reference>
<dbReference type="InterPro" id="IPR007812">
    <property type="entry name" value="T2SS_protein-GspL"/>
</dbReference>
<dbReference type="EMBL" id="JBHSGG010000031">
    <property type="protein sequence ID" value="MFC4728779.1"/>
    <property type="molecule type" value="Genomic_DNA"/>
</dbReference>
<dbReference type="SUPFAM" id="SSF53067">
    <property type="entry name" value="Actin-like ATPase domain"/>
    <property type="match status" value="1"/>
</dbReference>
<comment type="caution">
    <text evidence="2">The sequence shown here is derived from an EMBL/GenBank/DDBJ whole genome shotgun (WGS) entry which is preliminary data.</text>
</comment>
<evidence type="ECO:0000313" key="2">
    <source>
        <dbReference type="EMBL" id="MFC4728779.1"/>
    </source>
</evidence>
<sequence>MTPTRLILLPATQDAPTRWLRADAAGTLLDHGHVGDAPLPEAPRTVLALPTTDIALHRLDLAARTAAQARAAAALLLPERLAVAPARLHVAVAPAGDGAWRVAAMEAACLDAALARAAELGVVPDAVVPDALLLPVPDADAPPTVVALDGTWRVRGNDLAFAAEPALAARVLGDPAPAPLAGGPALALLAAGTATAMLDLRQGAFAPAATAPRPGLRRLAALAALLALSPVALSLATAFADLREARRLDAMARERAAALLGTPPADPALALRRHRATLEQAGSATLLLDALADAASAAPAAELVAAQLGPDGVLRASFAGTGPGDDERLRAALEAQGVLALRADAPAHAGRPVLAFDLRSQP</sequence>
<dbReference type="NCBIfam" id="TIGR01709">
    <property type="entry name" value="typeII_sec_gspL"/>
    <property type="match status" value="1"/>
</dbReference>
<evidence type="ECO:0000313" key="3">
    <source>
        <dbReference type="Proteomes" id="UP001595892"/>
    </source>
</evidence>
<organism evidence="2 3">
    <name type="scientific">Coralloluteibacterium thermophilum</name>
    <dbReference type="NCBI Taxonomy" id="2707049"/>
    <lineage>
        <taxon>Bacteria</taxon>
        <taxon>Pseudomonadati</taxon>
        <taxon>Pseudomonadota</taxon>
        <taxon>Gammaproteobacteria</taxon>
        <taxon>Lysobacterales</taxon>
        <taxon>Lysobacteraceae</taxon>
        <taxon>Coralloluteibacterium</taxon>
    </lineage>
</organism>
<feature type="domain" description="GspL cytoplasmic actin-ATPase-like" evidence="1">
    <location>
        <begin position="42"/>
        <end position="162"/>
    </location>
</feature>